<feature type="compositionally biased region" description="Basic and acidic residues" evidence="1">
    <location>
        <begin position="120"/>
        <end position="140"/>
    </location>
</feature>
<evidence type="ECO:0000313" key="3">
    <source>
        <dbReference type="Proteomes" id="UP001151760"/>
    </source>
</evidence>
<evidence type="ECO:0000256" key="1">
    <source>
        <dbReference type="SAM" id="MobiDB-lite"/>
    </source>
</evidence>
<feature type="compositionally biased region" description="Basic and acidic residues" evidence="1">
    <location>
        <begin position="16"/>
        <end position="29"/>
    </location>
</feature>
<feature type="region of interest" description="Disordered" evidence="1">
    <location>
        <begin position="1"/>
        <end position="42"/>
    </location>
</feature>
<evidence type="ECO:0000313" key="2">
    <source>
        <dbReference type="EMBL" id="GJS70108.1"/>
    </source>
</evidence>
<sequence>MYPKQPYEPHGPDTITEVKKEEEPKDTPQKRSKGPTIINELESNRIKEEKEFGWLDIEDPLDLVDTCKESVYESLIKEIPRKHGWITFTDGCREVTFKTPFMDPERSKLTSDGHDLASPRIILSKEVDKLGPEYRTRPEESNSDSKVNKGEVT</sequence>
<dbReference type="EMBL" id="BQNB010009910">
    <property type="protein sequence ID" value="GJS70108.1"/>
    <property type="molecule type" value="Genomic_DNA"/>
</dbReference>
<comment type="caution">
    <text evidence="2">The sequence shown here is derived from an EMBL/GenBank/DDBJ whole genome shotgun (WGS) entry which is preliminary data.</text>
</comment>
<gene>
    <name evidence="2" type="ORF">Tco_0702949</name>
</gene>
<feature type="region of interest" description="Disordered" evidence="1">
    <location>
        <begin position="120"/>
        <end position="153"/>
    </location>
</feature>
<accession>A0ABQ4XXH2</accession>
<reference evidence="2" key="1">
    <citation type="journal article" date="2022" name="Int. J. Mol. Sci.">
        <title>Draft Genome of Tanacetum Coccineum: Genomic Comparison of Closely Related Tanacetum-Family Plants.</title>
        <authorList>
            <person name="Yamashiro T."/>
            <person name="Shiraishi A."/>
            <person name="Nakayama K."/>
            <person name="Satake H."/>
        </authorList>
    </citation>
    <scope>NUCLEOTIDE SEQUENCE</scope>
</reference>
<reference evidence="2" key="2">
    <citation type="submission" date="2022-01" db="EMBL/GenBank/DDBJ databases">
        <authorList>
            <person name="Yamashiro T."/>
            <person name="Shiraishi A."/>
            <person name="Satake H."/>
            <person name="Nakayama K."/>
        </authorList>
    </citation>
    <scope>NUCLEOTIDE SEQUENCE</scope>
</reference>
<dbReference type="Proteomes" id="UP001151760">
    <property type="component" value="Unassembled WGS sequence"/>
</dbReference>
<proteinExistence type="predicted"/>
<name>A0ABQ4XXH2_9ASTR</name>
<keyword evidence="3" id="KW-1185">Reference proteome</keyword>
<organism evidence="2 3">
    <name type="scientific">Tanacetum coccineum</name>
    <dbReference type="NCBI Taxonomy" id="301880"/>
    <lineage>
        <taxon>Eukaryota</taxon>
        <taxon>Viridiplantae</taxon>
        <taxon>Streptophyta</taxon>
        <taxon>Embryophyta</taxon>
        <taxon>Tracheophyta</taxon>
        <taxon>Spermatophyta</taxon>
        <taxon>Magnoliopsida</taxon>
        <taxon>eudicotyledons</taxon>
        <taxon>Gunneridae</taxon>
        <taxon>Pentapetalae</taxon>
        <taxon>asterids</taxon>
        <taxon>campanulids</taxon>
        <taxon>Asterales</taxon>
        <taxon>Asteraceae</taxon>
        <taxon>Asteroideae</taxon>
        <taxon>Anthemideae</taxon>
        <taxon>Anthemidinae</taxon>
        <taxon>Tanacetum</taxon>
    </lineage>
</organism>
<protein>
    <submittedName>
        <fullName evidence="2">Uncharacterized protein</fullName>
    </submittedName>
</protein>